<evidence type="ECO:0000313" key="8">
    <source>
        <dbReference type="Proteomes" id="UP000293433"/>
    </source>
</evidence>
<keyword evidence="4" id="KW-0564">Palmitate</keyword>
<evidence type="ECO:0000256" key="4">
    <source>
        <dbReference type="HAMAP-Rule" id="MF_00925"/>
    </source>
</evidence>
<dbReference type="HAMAP" id="MF_00925">
    <property type="entry name" value="OM_assembly_BamE"/>
    <property type="match status" value="1"/>
</dbReference>
<comment type="subcellular location">
    <subcellularLocation>
        <location evidence="4">Cell outer membrane</location>
        <topology evidence="4">Lipid-anchor</topology>
    </subcellularLocation>
</comment>
<dbReference type="InterPro" id="IPR037873">
    <property type="entry name" value="BamE-like"/>
</dbReference>
<dbReference type="PROSITE" id="PS51257">
    <property type="entry name" value="PROKAR_LIPOPROTEIN"/>
    <property type="match status" value="1"/>
</dbReference>
<evidence type="ECO:0000256" key="2">
    <source>
        <dbReference type="ARBA" id="ARBA00023136"/>
    </source>
</evidence>
<dbReference type="Pfam" id="PF04355">
    <property type="entry name" value="BamE"/>
    <property type="match status" value="1"/>
</dbReference>
<evidence type="ECO:0000256" key="1">
    <source>
        <dbReference type="ARBA" id="ARBA00022729"/>
    </source>
</evidence>
<dbReference type="RefSeq" id="WP_130483750.1">
    <property type="nucleotide sequence ID" value="NZ_SGWV01000013.1"/>
</dbReference>
<keyword evidence="8" id="KW-1185">Reference proteome</keyword>
<reference evidence="7 8" key="1">
    <citation type="submission" date="2019-02" db="EMBL/GenBank/DDBJ databases">
        <title>Genomic Encyclopedia of Type Strains, Phase IV (KMG-IV): sequencing the most valuable type-strain genomes for metagenomic binning, comparative biology and taxonomic classification.</title>
        <authorList>
            <person name="Goeker M."/>
        </authorList>
    </citation>
    <scope>NUCLEOTIDE SEQUENCE [LARGE SCALE GENOMIC DNA]</scope>
    <source>
        <strain evidence="7 8">DSM 10617</strain>
    </source>
</reference>
<protein>
    <recommendedName>
        <fullName evidence="4">Outer membrane protein assembly factor BamE</fullName>
    </recommendedName>
</protein>
<comment type="subunit">
    <text evidence="4">Part of the Bam complex.</text>
</comment>
<dbReference type="EMBL" id="SGWV01000013">
    <property type="protein sequence ID" value="RZS46906.1"/>
    <property type="molecule type" value="Genomic_DNA"/>
</dbReference>
<feature type="domain" description="Outer membrane protein assembly factor BamE" evidence="6">
    <location>
        <begin position="43"/>
        <end position="112"/>
    </location>
</feature>
<evidence type="ECO:0000256" key="5">
    <source>
        <dbReference type="SAM" id="SignalP"/>
    </source>
</evidence>
<dbReference type="GO" id="GO:0051205">
    <property type="term" value="P:protein insertion into membrane"/>
    <property type="evidence" value="ECO:0007669"/>
    <property type="project" value="UniProtKB-UniRule"/>
</dbReference>
<evidence type="ECO:0000313" key="7">
    <source>
        <dbReference type="EMBL" id="RZS46906.1"/>
    </source>
</evidence>
<dbReference type="GO" id="GO:0043165">
    <property type="term" value="P:Gram-negative-bacterium-type cell outer membrane assembly"/>
    <property type="evidence" value="ECO:0007669"/>
    <property type="project" value="UniProtKB-UniRule"/>
</dbReference>
<dbReference type="InterPro" id="IPR007450">
    <property type="entry name" value="BamE_dom"/>
</dbReference>
<comment type="similarity">
    <text evidence="4">Belongs to the BamE family.</text>
</comment>
<dbReference type="AlphaFoldDB" id="A0A4Q7LA46"/>
<keyword evidence="1 4" id="KW-0732">Signal</keyword>
<dbReference type="InterPro" id="IPR026592">
    <property type="entry name" value="BamE"/>
</dbReference>
<dbReference type="PANTHER" id="PTHR37482:SF1">
    <property type="entry name" value="OUTER MEMBRANE PROTEIN ASSEMBLY FACTOR BAME"/>
    <property type="match status" value="1"/>
</dbReference>
<name>A0A4Q7LA46_9BURK</name>
<keyword evidence="4" id="KW-0449">Lipoprotein</keyword>
<sequence>MRFAPAGAALLAAVTLAGCAASADPDRRFAGLITPYRMEVVQGNVVTQEMAAQLRPGLSREQVRSLLGSPLLADIFHADRWDYVFTIRRQGAAAQRRHVTVLFQGDKVASFEAPQLPSEREFVDAIDVSKVDGKAVPLALSDDQLRALPLPKPAAAIAAPAAGASAPARAYPPLEPLPAR</sequence>
<feature type="signal peptide" evidence="5">
    <location>
        <begin position="1"/>
        <end position="23"/>
    </location>
</feature>
<gene>
    <name evidence="4" type="primary">bamE</name>
    <name evidence="7" type="ORF">EV685_3938</name>
</gene>
<dbReference type="Gene3D" id="3.30.1450.10">
    <property type="match status" value="1"/>
</dbReference>
<dbReference type="GO" id="GO:0030674">
    <property type="term" value="F:protein-macromolecule adaptor activity"/>
    <property type="evidence" value="ECO:0007669"/>
    <property type="project" value="TreeGrafter"/>
</dbReference>
<feature type="chain" id="PRO_5021049496" description="Outer membrane protein assembly factor BamE" evidence="5">
    <location>
        <begin position="24"/>
        <end position="180"/>
    </location>
</feature>
<dbReference type="PANTHER" id="PTHR37482">
    <property type="entry name" value="OUTER MEMBRANE PROTEIN ASSEMBLY FACTOR BAME"/>
    <property type="match status" value="1"/>
</dbReference>
<organism evidence="7 8">
    <name type="scientific">Sphaerotilus mobilis</name>
    <dbReference type="NCBI Taxonomy" id="47994"/>
    <lineage>
        <taxon>Bacteria</taxon>
        <taxon>Pseudomonadati</taxon>
        <taxon>Pseudomonadota</taxon>
        <taxon>Betaproteobacteria</taxon>
        <taxon>Burkholderiales</taxon>
        <taxon>Sphaerotilaceae</taxon>
        <taxon>Sphaerotilus</taxon>
    </lineage>
</organism>
<proteinExistence type="inferred from homology"/>
<comment type="caution">
    <text evidence="7">The sequence shown here is derived from an EMBL/GenBank/DDBJ whole genome shotgun (WGS) entry which is preliminary data.</text>
</comment>
<evidence type="ECO:0000256" key="3">
    <source>
        <dbReference type="ARBA" id="ARBA00023237"/>
    </source>
</evidence>
<dbReference type="OrthoDB" id="9808250at2"/>
<dbReference type="Proteomes" id="UP000293433">
    <property type="component" value="Unassembled WGS sequence"/>
</dbReference>
<keyword evidence="3 4" id="KW-0998">Cell outer membrane</keyword>
<accession>A0A4Q7LA46</accession>
<keyword evidence="2 4" id="KW-0472">Membrane</keyword>
<comment type="function">
    <text evidence="4">Part of the outer membrane protein assembly complex, which is involved in assembly and insertion of beta-barrel proteins into the outer membrane.</text>
</comment>
<evidence type="ECO:0000259" key="6">
    <source>
        <dbReference type="Pfam" id="PF04355"/>
    </source>
</evidence>
<dbReference type="GO" id="GO:1990063">
    <property type="term" value="C:Bam protein complex"/>
    <property type="evidence" value="ECO:0007669"/>
    <property type="project" value="TreeGrafter"/>
</dbReference>